<dbReference type="GO" id="GO:0050163">
    <property type="term" value="F:oxaloacetate tautomerase activity"/>
    <property type="evidence" value="ECO:0007669"/>
    <property type="project" value="UniProtKB-ARBA"/>
</dbReference>
<keyword evidence="5" id="KW-1185">Reference proteome</keyword>
<dbReference type="SUPFAM" id="SSF56529">
    <property type="entry name" value="FAH"/>
    <property type="match status" value="1"/>
</dbReference>
<keyword evidence="2" id="KW-0479">Metal-binding</keyword>
<dbReference type="Gene3D" id="3.90.850.10">
    <property type="entry name" value="Fumarylacetoacetase-like, C-terminal domain"/>
    <property type="match status" value="1"/>
</dbReference>
<dbReference type="FunFam" id="3.90.850.10:FF:000002">
    <property type="entry name" value="2-hydroxyhepta-2,4-diene-1,7-dioate isomerase"/>
    <property type="match status" value="1"/>
</dbReference>
<dbReference type="PANTHER" id="PTHR11820">
    <property type="entry name" value="ACYLPYRUVASE"/>
    <property type="match status" value="1"/>
</dbReference>
<dbReference type="GO" id="GO:0046872">
    <property type="term" value="F:metal ion binding"/>
    <property type="evidence" value="ECO:0007669"/>
    <property type="project" value="UniProtKB-KW"/>
</dbReference>
<comment type="similarity">
    <text evidence="1">Belongs to the FAH family.</text>
</comment>
<evidence type="ECO:0000259" key="3">
    <source>
        <dbReference type="Pfam" id="PF01557"/>
    </source>
</evidence>
<dbReference type="InterPro" id="IPR011234">
    <property type="entry name" value="Fumarylacetoacetase-like_C"/>
</dbReference>
<evidence type="ECO:0000256" key="2">
    <source>
        <dbReference type="ARBA" id="ARBA00022723"/>
    </source>
</evidence>
<dbReference type="Proteomes" id="UP000094444">
    <property type="component" value="Unassembled WGS sequence"/>
</dbReference>
<protein>
    <recommendedName>
        <fullName evidence="3">Fumarylacetoacetase-like C-terminal domain-containing protein</fullName>
    </recommendedName>
</protein>
<dbReference type="InParanoid" id="A0A2P5IF49"/>
<organism evidence="4 5">
    <name type="scientific">Diaporthe helianthi</name>
    <dbReference type="NCBI Taxonomy" id="158607"/>
    <lineage>
        <taxon>Eukaryota</taxon>
        <taxon>Fungi</taxon>
        <taxon>Dikarya</taxon>
        <taxon>Ascomycota</taxon>
        <taxon>Pezizomycotina</taxon>
        <taxon>Sordariomycetes</taxon>
        <taxon>Sordariomycetidae</taxon>
        <taxon>Diaporthales</taxon>
        <taxon>Diaporthaceae</taxon>
        <taxon>Diaporthe</taxon>
    </lineage>
</organism>
<dbReference type="STRING" id="158607.A0A2P5IF49"/>
<dbReference type="OrthoDB" id="411064at2759"/>
<evidence type="ECO:0000313" key="5">
    <source>
        <dbReference type="Proteomes" id="UP000094444"/>
    </source>
</evidence>
<dbReference type="Pfam" id="PF01557">
    <property type="entry name" value="FAA_hydrolase"/>
    <property type="match status" value="1"/>
</dbReference>
<dbReference type="AlphaFoldDB" id="A0A2P5IF49"/>
<gene>
    <name evidence="4" type="ORF">DHEL01_v200454</name>
</gene>
<sequence length="299" mass="31930">MSFDRLVRFVPKGGSSSVLIGEPVDSSVDVGVAVRKGQDVQVKVFSGSSVLDPGSATDKVEVIDRVLSPLDTDEVGTIRCIGLNYRGHANEVGMKIPDVPVVFLQVHPAPISFSPATSLADPWPVPTVIPKHTLKDDCADYESELAVVIGKTAKNVTKEQALDYVLGYTACNDISSRVQQLNQSQWSFSKGFDGACPIGPTLVSTKAIPDSSKLHLRGLLNGKVVQESGLDDLIFDVAELVSWCSQGTTLLPGTLIITGTPAGIGWGRNPKITLHGGDEFVVEILPHIGSLYNVLEDEK</sequence>
<dbReference type="PANTHER" id="PTHR11820:SF7">
    <property type="entry name" value="ACYLPYRUVASE FAHD1, MITOCHONDRIAL"/>
    <property type="match status" value="1"/>
</dbReference>
<evidence type="ECO:0000256" key="1">
    <source>
        <dbReference type="ARBA" id="ARBA00010211"/>
    </source>
</evidence>
<dbReference type="InterPro" id="IPR036663">
    <property type="entry name" value="Fumarylacetoacetase_C_sf"/>
</dbReference>
<reference evidence="4" key="1">
    <citation type="submission" date="2017-09" db="EMBL/GenBank/DDBJ databases">
        <title>Polyketide synthases of a Diaporthe helianthi virulent isolate.</title>
        <authorList>
            <person name="Baroncelli R."/>
        </authorList>
    </citation>
    <scope>NUCLEOTIDE SEQUENCE [LARGE SCALE GENOMIC DNA]</scope>
    <source>
        <strain evidence="4">7/96</strain>
    </source>
</reference>
<comment type="caution">
    <text evidence="4">The sequence shown here is derived from an EMBL/GenBank/DDBJ whole genome shotgun (WGS) entry which is preliminary data.</text>
</comment>
<dbReference type="EMBL" id="MAVT02000018">
    <property type="protein sequence ID" value="POS81131.1"/>
    <property type="molecule type" value="Genomic_DNA"/>
</dbReference>
<name>A0A2P5IF49_DIAHE</name>
<dbReference type="GO" id="GO:0006107">
    <property type="term" value="P:oxaloacetate metabolic process"/>
    <property type="evidence" value="ECO:0007669"/>
    <property type="project" value="UniProtKB-ARBA"/>
</dbReference>
<evidence type="ECO:0000313" key="4">
    <source>
        <dbReference type="EMBL" id="POS81131.1"/>
    </source>
</evidence>
<feature type="domain" description="Fumarylacetoacetase-like C-terminal" evidence="3">
    <location>
        <begin position="77"/>
        <end position="294"/>
    </location>
</feature>
<accession>A0A2P5IF49</accession>
<proteinExistence type="inferred from homology"/>
<dbReference type="GO" id="GO:0018773">
    <property type="term" value="F:acetylpyruvate hydrolase activity"/>
    <property type="evidence" value="ECO:0007669"/>
    <property type="project" value="TreeGrafter"/>
</dbReference>